<dbReference type="InterPro" id="IPR029063">
    <property type="entry name" value="SAM-dependent_MTases_sf"/>
</dbReference>
<dbReference type="SUPFAM" id="SSF53335">
    <property type="entry name" value="S-adenosyl-L-methionine-dependent methyltransferases"/>
    <property type="match status" value="1"/>
</dbReference>
<evidence type="ECO:0000313" key="3">
    <source>
        <dbReference type="Proteomes" id="UP000799750"/>
    </source>
</evidence>
<dbReference type="InterPro" id="IPR002877">
    <property type="entry name" value="RNA_MeTrfase_FtsJ_dom"/>
</dbReference>
<dbReference type="GO" id="GO:0008168">
    <property type="term" value="F:methyltransferase activity"/>
    <property type="evidence" value="ECO:0007669"/>
    <property type="project" value="InterPro"/>
</dbReference>
<protein>
    <recommendedName>
        <fullName evidence="1">Ribosomal RNA methyltransferase FtsJ domain-containing protein</fullName>
    </recommendedName>
</protein>
<dbReference type="GO" id="GO:0032259">
    <property type="term" value="P:methylation"/>
    <property type="evidence" value="ECO:0007669"/>
    <property type="project" value="InterPro"/>
</dbReference>
<gene>
    <name evidence="2" type="ORF">BU16DRAFT_546594</name>
</gene>
<dbReference type="AlphaFoldDB" id="A0A6A6R9V8"/>
<dbReference type="Proteomes" id="UP000799750">
    <property type="component" value="Unassembled WGS sequence"/>
</dbReference>
<dbReference type="Pfam" id="PF01728">
    <property type="entry name" value="FtsJ"/>
    <property type="match status" value="1"/>
</dbReference>
<dbReference type="EMBL" id="MU004182">
    <property type="protein sequence ID" value="KAF2501301.1"/>
    <property type="molecule type" value="Genomic_DNA"/>
</dbReference>
<proteinExistence type="predicted"/>
<name>A0A6A6R9V8_9PEZI</name>
<dbReference type="Gene3D" id="3.40.50.150">
    <property type="entry name" value="Vaccinia Virus protein VP39"/>
    <property type="match status" value="1"/>
</dbReference>
<reference evidence="2" key="1">
    <citation type="journal article" date="2020" name="Stud. Mycol.">
        <title>101 Dothideomycetes genomes: a test case for predicting lifestyles and emergence of pathogens.</title>
        <authorList>
            <person name="Haridas S."/>
            <person name="Albert R."/>
            <person name="Binder M."/>
            <person name="Bloem J."/>
            <person name="Labutti K."/>
            <person name="Salamov A."/>
            <person name="Andreopoulos B."/>
            <person name="Baker S."/>
            <person name="Barry K."/>
            <person name="Bills G."/>
            <person name="Bluhm B."/>
            <person name="Cannon C."/>
            <person name="Castanera R."/>
            <person name="Culley D."/>
            <person name="Daum C."/>
            <person name="Ezra D."/>
            <person name="Gonzalez J."/>
            <person name="Henrissat B."/>
            <person name="Kuo A."/>
            <person name="Liang C."/>
            <person name="Lipzen A."/>
            <person name="Lutzoni F."/>
            <person name="Magnuson J."/>
            <person name="Mondo S."/>
            <person name="Nolan M."/>
            <person name="Ohm R."/>
            <person name="Pangilinan J."/>
            <person name="Park H.-J."/>
            <person name="Ramirez L."/>
            <person name="Alfaro M."/>
            <person name="Sun H."/>
            <person name="Tritt A."/>
            <person name="Yoshinaga Y."/>
            <person name="Zwiers L.-H."/>
            <person name="Turgeon B."/>
            <person name="Goodwin S."/>
            <person name="Spatafora J."/>
            <person name="Crous P."/>
            <person name="Grigoriev I."/>
        </authorList>
    </citation>
    <scope>NUCLEOTIDE SEQUENCE</scope>
    <source>
        <strain evidence="2">CBS 269.34</strain>
    </source>
</reference>
<feature type="domain" description="Ribosomal RNA methyltransferase FtsJ" evidence="1">
    <location>
        <begin position="93"/>
        <end position="277"/>
    </location>
</feature>
<organism evidence="2 3">
    <name type="scientific">Lophium mytilinum</name>
    <dbReference type="NCBI Taxonomy" id="390894"/>
    <lineage>
        <taxon>Eukaryota</taxon>
        <taxon>Fungi</taxon>
        <taxon>Dikarya</taxon>
        <taxon>Ascomycota</taxon>
        <taxon>Pezizomycotina</taxon>
        <taxon>Dothideomycetes</taxon>
        <taxon>Pleosporomycetidae</taxon>
        <taxon>Mytilinidiales</taxon>
        <taxon>Mytilinidiaceae</taxon>
        <taxon>Lophium</taxon>
    </lineage>
</organism>
<keyword evidence="3" id="KW-1185">Reference proteome</keyword>
<accession>A0A6A6R9V8</accession>
<dbReference type="OrthoDB" id="417125at2759"/>
<sequence>MYQSQWPRDEEAQRASSMITQFLQENVAEFRRLTELRKQGWSNPKGDEYFKKQRHDADNADAKMAVIFYKMMKEIGQEMNLSNGALAIAKTTASSPAILDICMAPGGFLATALSLNPGAHALGFSLPIDKGGHKVLLPNYRNDPNVTLKFLDVTMLAADVGVTNFSADHPEAKNMLPQQLDPRQLFDLVLCDGQILRTHVRAADKENRQALRLTVTQLAIGLQHVKVGGTMVVLLHKVEAPHTVSLLYMFSKFSSIKLFKPAKHHAKRSSFYMIATNIQGQHCEAGLAVERWKRQWKAATFGTDEEHKEELQAACLNAEDILREFGSELMSLGREVWRIQAGALEKAPFIKK</sequence>
<evidence type="ECO:0000313" key="2">
    <source>
        <dbReference type="EMBL" id="KAF2501301.1"/>
    </source>
</evidence>
<evidence type="ECO:0000259" key="1">
    <source>
        <dbReference type="Pfam" id="PF01728"/>
    </source>
</evidence>